<reference evidence="1" key="1">
    <citation type="submission" date="2021-02" db="EMBL/GenBank/DDBJ databases">
        <authorList>
            <consortium name="DOE Joint Genome Institute"/>
            <person name="Ahrendt S."/>
            <person name="Looney B.P."/>
            <person name="Miyauchi S."/>
            <person name="Morin E."/>
            <person name="Drula E."/>
            <person name="Courty P.E."/>
            <person name="Chicoki N."/>
            <person name="Fauchery L."/>
            <person name="Kohler A."/>
            <person name="Kuo A."/>
            <person name="Labutti K."/>
            <person name="Pangilinan J."/>
            <person name="Lipzen A."/>
            <person name="Riley R."/>
            <person name="Andreopoulos W."/>
            <person name="He G."/>
            <person name="Johnson J."/>
            <person name="Barry K.W."/>
            <person name="Grigoriev I.V."/>
            <person name="Nagy L."/>
            <person name="Hibbett D."/>
            <person name="Henrissat B."/>
            <person name="Matheny P.B."/>
            <person name="Labbe J."/>
            <person name="Martin F."/>
        </authorList>
    </citation>
    <scope>NUCLEOTIDE SEQUENCE</scope>
    <source>
        <strain evidence="1">EC-137</strain>
    </source>
</reference>
<comment type="caution">
    <text evidence="1">The sequence shown here is derived from an EMBL/GenBank/DDBJ whole genome shotgun (WGS) entry which is preliminary data.</text>
</comment>
<name>A0ACB8Q6L7_9AGAM</name>
<evidence type="ECO:0000313" key="1">
    <source>
        <dbReference type="EMBL" id="KAI0027317.1"/>
    </source>
</evidence>
<evidence type="ECO:0000313" key="2">
    <source>
        <dbReference type="Proteomes" id="UP000814128"/>
    </source>
</evidence>
<protein>
    <submittedName>
        <fullName evidence="1">Nucleic acid-binding protein</fullName>
    </submittedName>
</protein>
<keyword evidence="2" id="KW-1185">Reference proteome</keyword>
<dbReference type="EMBL" id="MU273935">
    <property type="protein sequence ID" value="KAI0027317.1"/>
    <property type="molecule type" value="Genomic_DNA"/>
</dbReference>
<sequence length="1476" mass="162697">MVGKKRQNEDPTSAPKPKKAKVVSPVKEKKERKPRSDQALKRATNTALEEIDFPRGGGTNLTPLEVKTLRAEAVKEANDELFKENKKLVANSRKRRKSDVKDKGKAKLVDGEEIVRIEHLNYKRVAVGQKIFAQVMAIQPLALIVSLPNQLAGHVPITQISPELTKSLETMDVDSENEDNEDEDQATSIPDLHDLYQLGQYVRCIVTTVHIAGTTEGSIVRRSKDDIERASWRVELSLSPELVNEGVSKADIRPGFSLTASVKSIEDHGYILNLGIADVSGFLSFKDAKKRFGDAKLHIGRLLDVVVSKLSSNGRTCNVTASENALKTASITEVSSVSSVLPGQLVQCLVTSISSEGLAVQALGFFVGTIDEFHIPSGDPDQTFKLGQKLKARVLYQIAGASPPRFALSLAPHILSLTMKQLGHPKNDETGSSMQEAFPVGTILESVKVAKVESERGLIVQVQGLTGFVHISHVSDEHIVSLSPSSGAWRVDSTHRARVTGYFPLDGLLQLSMRSSVLEQRFLQVDDVQPGELMKGVVKRLTVSALFVSISGSVDGAIFPNHYADIPLKQPQRRFKPGASIKCRVLIVDADRKRIVLTAKKTLVESDLPLITSFEEAKVGMITHAVVFRIAERRLQIEFFNNVKGSVPIQEAIEGSGNLTDAFTVGKPIRVRVTAVHADSHHVVASILQASATYEAPVVPDINSVEVGSRVEGTVAEVHKDNTVLALQPSGVRALLSLKNLANQRKVPVAQMRGMLKAGDKLDDLFVVTREPEKGFVIVAGRPKAKQAVEQKQPLKMDAVQVGQIVSGRVVRQLRNGTLLKLSSSIMGVLHPTDVSDDYESGVPFPTVDNIVRAAVVAIDSEKKQLTLSSRASRMEPDSHPAAVDPEIKSVDDLKVGRAVRGFVKSVAEHGLFVGLSRDVDARVQIKELFDEYVKDWKPRFQINQLVKGRVLSVDREKKFVELTFRSGDLSKLKSSLTLSDLHAGQKVEGRVKKIEDYGLFIEIKDSRLSGLCHKSELSDNKDADTTLALRSFRVGDTVKAVICAVNLEKKRVNFSLKPSNFSPGDFGSGAEEGEDDVEQSELGVVQDAEMSDAEEAAENDEDESEEDSDGSDGDEDAMAVDMEAAAAPIASSSSATVASRPPPVPSLQLRGGFQWNGGDIGTEDDDDASSGSDSDGGDDSGKKRRKKKKQVELDLTADLQTKMPDSNADFERVLLGSPNSSYLWIQYMSFLLQLADVDKAREVGKRAVKTISFREEQERLNVWIALLNLENVYGTDESLDTTFKDAARHCDSKTVHLRLATIFEQSEKFEMAEEQFKKTAKKFGYSSKVWTLWAEFYMNRGQLEEARKLLPRCLQSLEKRKHLKTISRFAQLEYKLGDPERGKTIFEGIVDSHPKRWDMWSVYMDMEAGQQDVQSLRSLFTRVLAFKMTSHKAKAFFKKWLDIERKIGDEEGAENVKQKAIEWTQRAAGNADADE</sequence>
<dbReference type="Proteomes" id="UP000814128">
    <property type="component" value="Unassembled WGS sequence"/>
</dbReference>
<accession>A0ACB8Q6L7</accession>
<organism evidence="1 2">
    <name type="scientific">Vararia minispora EC-137</name>
    <dbReference type="NCBI Taxonomy" id="1314806"/>
    <lineage>
        <taxon>Eukaryota</taxon>
        <taxon>Fungi</taxon>
        <taxon>Dikarya</taxon>
        <taxon>Basidiomycota</taxon>
        <taxon>Agaricomycotina</taxon>
        <taxon>Agaricomycetes</taxon>
        <taxon>Russulales</taxon>
        <taxon>Lachnocladiaceae</taxon>
        <taxon>Vararia</taxon>
    </lineage>
</organism>
<gene>
    <name evidence="1" type="ORF">K488DRAFT_81168</name>
</gene>
<proteinExistence type="predicted"/>
<reference evidence="1" key="2">
    <citation type="journal article" date="2022" name="New Phytol.">
        <title>Evolutionary transition to the ectomycorrhizal habit in the genomes of a hyperdiverse lineage of mushroom-forming fungi.</title>
        <authorList>
            <person name="Looney B."/>
            <person name="Miyauchi S."/>
            <person name="Morin E."/>
            <person name="Drula E."/>
            <person name="Courty P.E."/>
            <person name="Kohler A."/>
            <person name="Kuo A."/>
            <person name="LaButti K."/>
            <person name="Pangilinan J."/>
            <person name="Lipzen A."/>
            <person name="Riley R."/>
            <person name="Andreopoulos W."/>
            <person name="He G."/>
            <person name="Johnson J."/>
            <person name="Nolan M."/>
            <person name="Tritt A."/>
            <person name="Barry K.W."/>
            <person name="Grigoriev I.V."/>
            <person name="Nagy L.G."/>
            <person name="Hibbett D."/>
            <person name="Henrissat B."/>
            <person name="Matheny P.B."/>
            <person name="Labbe J."/>
            <person name="Martin F.M."/>
        </authorList>
    </citation>
    <scope>NUCLEOTIDE SEQUENCE</scope>
    <source>
        <strain evidence="1">EC-137</strain>
    </source>
</reference>